<dbReference type="Pfam" id="PF05096">
    <property type="entry name" value="Glu_cyclase_2"/>
    <property type="match status" value="1"/>
</dbReference>
<evidence type="ECO:0000313" key="3">
    <source>
        <dbReference type="EMBL" id="KAG7398388.1"/>
    </source>
</evidence>
<keyword evidence="2" id="KW-0812">Transmembrane</keyword>
<feature type="region of interest" description="Disordered" evidence="1">
    <location>
        <begin position="1"/>
        <end position="28"/>
    </location>
</feature>
<feature type="transmembrane region" description="Helical" evidence="2">
    <location>
        <begin position="41"/>
        <end position="62"/>
    </location>
</feature>
<dbReference type="InterPro" id="IPR007788">
    <property type="entry name" value="QCT"/>
</dbReference>
<dbReference type="PANTHER" id="PTHR31270:SF1">
    <property type="entry name" value="GLUTAMINYL-PEPTIDE CYCLOTRANSFERASE"/>
    <property type="match status" value="1"/>
</dbReference>
<dbReference type="AlphaFoldDB" id="A0A8T1X1M6"/>
<evidence type="ECO:0000313" key="4">
    <source>
        <dbReference type="Proteomes" id="UP000693981"/>
    </source>
</evidence>
<evidence type="ECO:0000256" key="2">
    <source>
        <dbReference type="SAM" id="Phobius"/>
    </source>
</evidence>
<dbReference type="OrthoDB" id="409395at2759"/>
<keyword evidence="2" id="KW-1133">Transmembrane helix</keyword>
<evidence type="ECO:0000256" key="1">
    <source>
        <dbReference type="SAM" id="MobiDB-lite"/>
    </source>
</evidence>
<dbReference type="Proteomes" id="UP000693981">
    <property type="component" value="Unassembled WGS sequence"/>
</dbReference>
<proteinExistence type="predicted"/>
<organism evidence="3 4">
    <name type="scientific">Phytophthora boehmeriae</name>
    <dbReference type="NCBI Taxonomy" id="109152"/>
    <lineage>
        <taxon>Eukaryota</taxon>
        <taxon>Sar</taxon>
        <taxon>Stramenopiles</taxon>
        <taxon>Oomycota</taxon>
        <taxon>Peronosporomycetes</taxon>
        <taxon>Peronosporales</taxon>
        <taxon>Peronosporaceae</taxon>
        <taxon>Phytophthora</taxon>
    </lineage>
</organism>
<sequence>MARSNVSRRPTRREKKANAASKEIKRPPSTIQKEAGVMSRVLLRVAVIAALVTTVAVGLSYFQTPKTLPTRNLSPAEEARRRTAAQPTVEFLAKYPHDKTAFTQGLTLITRGSEKFLIESTGLYGESSLRRVEISSGRVLDQYSLPKELFGEGVTVGPNGEFVMLTWKNDIGLVFDLEKSSSSDTGFTLKREFEFETVTGEGWGIDFDGENYAVSDGSSTIMFWDPSTMSEVRRVDVSIYNGDQKISQINELESANGFIYANVWYQPYVLKIDPETGAVVSMFDLSRLVKDAGVDVQSGAVLNGIAYDEQEDAFYVTGKQWGAVYKIRLIDASV</sequence>
<comment type="caution">
    <text evidence="3">The sequence shown here is derived from an EMBL/GenBank/DDBJ whole genome shotgun (WGS) entry which is preliminary data.</text>
</comment>
<evidence type="ECO:0008006" key="5">
    <source>
        <dbReference type="Google" id="ProtNLM"/>
    </source>
</evidence>
<gene>
    <name evidence="3" type="ORF">PHYBOEH_011189</name>
</gene>
<reference evidence="3" key="1">
    <citation type="submission" date="2021-02" db="EMBL/GenBank/DDBJ databases">
        <authorList>
            <person name="Palmer J.M."/>
        </authorList>
    </citation>
    <scope>NUCLEOTIDE SEQUENCE</scope>
    <source>
        <strain evidence="3">SCRP23</strain>
    </source>
</reference>
<keyword evidence="2" id="KW-0472">Membrane</keyword>
<dbReference type="EMBL" id="JAGDFL010000082">
    <property type="protein sequence ID" value="KAG7398388.1"/>
    <property type="molecule type" value="Genomic_DNA"/>
</dbReference>
<protein>
    <recommendedName>
        <fullName evidence="5">Glutamine cyclotransferase</fullName>
    </recommendedName>
</protein>
<accession>A0A8T1X1M6</accession>
<dbReference type="PANTHER" id="PTHR31270">
    <property type="entry name" value="GLUTAMINYL-PEPTIDE CYCLOTRANSFERASE"/>
    <property type="match status" value="1"/>
</dbReference>
<dbReference type="GO" id="GO:0016603">
    <property type="term" value="F:glutaminyl-peptide cyclotransferase activity"/>
    <property type="evidence" value="ECO:0007669"/>
    <property type="project" value="InterPro"/>
</dbReference>
<keyword evidence="4" id="KW-1185">Reference proteome</keyword>
<name>A0A8T1X1M6_9STRA</name>